<feature type="transmembrane region" description="Helical" evidence="2">
    <location>
        <begin position="105"/>
        <end position="124"/>
    </location>
</feature>
<dbReference type="GO" id="GO:0000166">
    <property type="term" value="F:nucleotide binding"/>
    <property type="evidence" value="ECO:0007669"/>
    <property type="project" value="InterPro"/>
</dbReference>
<dbReference type="InterPro" id="IPR023299">
    <property type="entry name" value="ATPase_P-typ_cyto_dom_N"/>
</dbReference>
<feature type="transmembrane region" description="Helical" evidence="2">
    <location>
        <begin position="387"/>
        <end position="420"/>
    </location>
</feature>
<dbReference type="InterPro" id="IPR036412">
    <property type="entry name" value="HAD-like_sf"/>
</dbReference>
<reference evidence="3 4" key="1">
    <citation type="submission" date="2018-08" db="EMBL/GenBank/DDBJ databases">
        <title>Aeromicrobium sp. M2KJ-4, whole genome shotgun sequence.</title>
        <authorList>
            <person name="Tuo L."/>
        </authorList>
    </citation>
    <scope>NUCLEOTIDE SEQUENCE [LARGE SCALE GENOMIC DNA]</scope>
    <source>
        <strain evidence="3 4">M2KJ-4</strain>
    </source>
</reference>
<name>A0A371PBG2_9ACTN</name>
<dbReference type="Gene3D" id="3.40.50.1000">
    <property type="entry name" value="HAD superfamily/HAD-like"/>
    <property type="match status" value="1"/>
</dbReference>
<dbReference type="SUPFAM" id="SSF56784">
    <property type="entry name" value="HAD-like"/>
    <property type="match status" value="1"/>
</dbReference>
<keyword evidence="2" id="KW-0812">Transmembrane</keyword>
<protein>
    <submittedName>
        <fullName evidence="3">Cation-transporting P-type ATPase</fullName>
    </submittedName>
</protein>
<dbReference type="EMBL" id="QUBR01000001">
    <property type="protein sequence ID" value="REK72810.1"/>
    <property type="molecule type" value="Genomic_DNA"/>
</dbReference>
<keyword evidence="2" id="KW-1133">Transmembrane helix</keyword>
<dbReference type="Proteomes" id="UP000265581">
    <property type="component" value="Unassembled WGS sequence"/>
</dbReference>
<organism evidence="3 4">
    <name type="scientific">Aeromicrobium endophyticum</name>
    <dbReference type="NCBI Taxonomy" id="2292704"/>
    <lineage>
        <taxon>Bacteria</taxon>
        <taxon>Bacillati</taxon>
        <taxon>Actinomycetota</taxon>
        <taxon>Actinomycetes</taxon>
        <taxon>Propionibacteriales</taxon>
        <taxon>Nocardioidaceae</taxon>
        <taxon>Aeromicrobium</taxon>
    </lineage>
</organism>
<evidence type="ECO:0000256" key="1">
    <source>
        <dbReference type="ARBA" id="ARBA00022967"/>
    </source>
</evidence>
<dbReference type="GO" id="GO:0055070">
    <property type="term" value="P:copper ion homeostasis"/>
    <property type="evidence" value="ECO:0007669"/>
    <property type="project" value="TreeGrafter"/>
</dbReference>
<dbReference type="InterPro" id="IPR023214">
    <property type="entry name" value="HAD_sf"/>
</dbReference>
<keyword evidence="2" id="KW-0472">Membrane</keyword>
<feature type="transmembrane region" description="Helical" evidence="2">
    <location>
        <begin position="40"/>
        <end position="59"/>
    </location>
</feature>
<sequence>MERSTRPSPWWLVGPDLLVGLTVVVSTAWAVASLVDGRSALEAVPAASTVVLTIAAAIVRSRSGLPSRTPVLPPWFVPVVLLGAAAAAVWWGVVDHPADGAGVGVAALVASGPAAAMLAVPLAFRTGASRAARSGVQVTELAVLEATTVVDTLVLAKDGTVTTGDLTVISVDPVEPDHDRNLRWFAGALAKASDQRVDRAVATLSARGRLTDVEVVDGLGVSGSVDRHPVRVGSPHWIGFEAEPTIWTTVGVEVDGRRLGSITVADDVRPDLVRDVGRLRALGLELVLVSADSEARTHHVAQLAGIETVHVTDDAAAVVRELTHAGRRVATAGLTPGHDEALALTTSAGDRPAIVVDDCSPARIADALSLGRGTVGRIRRARTVTAALGIAGLAVAATGLGGPVAAAVVGVCVVVASALVGTSA</sequence>
<dbReference type="RefSeq" id="WP_119702924.1">
    <property type="nucleotide sequence ID" value="NZ_JBHSOI010000001.1"/>
</dbReference>
<keyword evidence="4" id="KW-1185">Reference proteome</keyword>
<gene>
    <name evidence="3" type="ORF">DX116_04200</name>
</gene>
<proteinExistence type="predicted"/>
<feature type="transmembrane region" description="Helical" evidence="2">
    <location>
        <begin position="12"/>
        <end position="34"/>
    </location>
</feature>
<feature type="transmembrane region" description="Helical" evidence="2">
    <location>
        <begin position="71"/>
        <end position="93"/>
    </location>
</feature>
<evidence type="ECO:0000256" key="2">
    <source>
        <dbReference type="SAM" id="Phobius"/>
    </source>
</evidence>
<dbReference type="AlphaFoldDB" id="A0A371PBG2"/>
<dbReference type="PANTHER" id="PTHR43520:SF8">
    <property type="entry name" value="P-TYPE CU(+) TRANSPORTER"/>
    <property type="match status" value="1"/>
</dbReference>
<evidence type="ECO:0000313" key="3">
    <source>
        <dbReference type="EMBL" id="REK72810.1"/>
    </source>
</evidence>
<dbReference type="PANTHER" id="PTHR43520">
    <property type="entry name" value="ATP7, ISOFORM B"/>
    <property type="match status" value="1"/>
</dbReference>
<comment type="caution">
    <text evidence="3">The sequence shown here is derived from an EMBL/GenBank/DDBJ whole genome shotgun (WGS) entry which is preliminary data.</text>
</comment>
<dbReference type="GO" id="GO:0005507">
    <property type="term" value="F:copper ion binding"/>
    <property type="evidence" value="ECO:0007669"/>
    <property type="project" value="TreeGrafter"/>
</dbReference>
<keyword evidence="1" id="KW-1278">Translocase</keyword>
<accession>A0A371PBG2</accession>
<dbReference type="GO" id="GO:0043682">
    <property type="term" value="F:P-type divalent copper transporter activity"/>
    <property type="evidence" value="ECO:0007669"/>
    <property type="project" value="TreeGrafter"/>
</dbReference>
<evidence type="ECO:0000313" key="4">
    <source>
        <dbReference type="Proteomes" id="UP000265581"/>
    </source>
</evidence>
<dbReference type="GO" id="GO:0016020">
    <property type="term" value="C:membrane"/>
    <property type="evidence" value="ECO:0007669"/>
    <property type="project" value="TreeGrafter"/>
</dbReference>
<dbReference type="OrthoDB" id="3748306at2"/>
<dbReference type="Gene3D" id="3.40.1110.10">
    <property type="entry name" value="Calcium-transporting ATPase, cytoplasmic domain N"/>
    <property type="match status" value="1"/>
</dbReference>